<proteinExistence type="predicted"/>
<dbReference type="Gene3D" id="3.40.1090.10">
    <property type="entry name" value="Cytosolic phospholipase A2 catalytic domain"/>
    <property type="match status" value="1"/>
</dbReference>
<feature type="repeat" description="ANK" evidence="7">
    <location>
        <begin position="221"/>
        <end position="253"/>
    </location>
</feature>
<dbReference type="GO" id="GO:0035965">
    <property type="term" value="P:cardiolipin acyl-chain remodeling"/>
    <property type="evidence" value="ECO:0007669"/>
    <property type="project" value="TreeGrafter"/>
</dbReference>
<comment type="catalytic activity">
    <reaction evidence="6">
        <text>a 1,2-diacyl-sn-glycero-3-phosphocholine + H2O = a 1-acyl-sn-glycero-3-phosphocholine + a fatty acid + H(+)</text>
        <dbReference type="Rhea" id="RHEA:15801"/>
        <dbReference type="ChEBI" id="CHEBI:15377"/>
        <dbReference type="ChEBI" id="CHEBI:15378"/>
        <dbReference type="ChEBI" id="CHEBI:28868"/>
        <dbReference type="ChEBI" id="CHEBI:57643"/>
        <dbReference type="ChEBI" id="CHEBI:58168"/>
        <dbReference type="EC" id="3.1.1.4"/>
    </reaction>
    <physiologicalReaction direction="left-to-right" evidence="6">
        <dbReference type="Rhea" id="RHEA:15802"/>
    </physiologicalReaction>
</comment>
<evidence type="ECO:0000256" key="1">
    <source>
        <dbReference type="ARBA" id="ARBA00013278"/>
    </source>
</evidence>
<feature type="repeat" description="ANK" evidence="7">
    <location>
        <begin position="318"/>
        <end position="350"/>
    </location>
</feature>
<evidence type="ECO:0000259" key="9">
    <source>
        <dbReference type="PROSITE" id="PS51635"/>
    </source>
</evidence>
<dbReference type="GO" id="GO:0016042">
    <property type="term" value="P:lipid catabolic process"/>
    <property type="evidence" value="ECO:0007669"/>
    <property type="project" value="UniProtKB-UniRule"/>
</dbReference>
<dbReference type="SUPFAM" id="SSF48403">
    <property type="entry name" value="Ankyrin repeat"/>
    <property type="match status" value="1"/>
</dbReference>
<dbReference type="InterPro" id="IPR036770">
    <property type="entry name" value="Ankyrin_rpt-contain_sf"/>
</dbReference>
<dbReference type="Proteomes" id="UP000838412">
    <property type="component" value="Chromosome 9"/>
</dbReference>
<evidence type="ECO:0000256" key="5">
    <source>
        <dbReference type="ARBA" id="ARBA00023098"/>
    </source>
</evidence>
<keyword evidence="3 8" id="KW-0378">Hydrolase</keyword>
<feature type="repeat" description="ANK" evidence="7">
    <location>
        <begin position="155"/>
        <end position="187"/>
    </location>
</feature>
<evidence type="ECO:0000313" key="10">
    <source>
        <dbReference type="EMBL" id="CAH1274218.1"/>
    </source>
</evidence>
<organism evidence="10 11">
    <name type="scientific">Branchiostoma lanceolatum</name>
    <name type="common">Common lancelet</name>
    <name type="synonym">Amphioxus lanceolatum</name>
    <dbReference type="NCBI Taxonomy" id="7740"/>
    <lineage>
        <taxon>Eukaryota</taxon>
        <taxon>Metazoa</taxon>
        <taxon>Chordata</taxon>
        <taxon>Cephalochordata</taxon>
        <taxon>Leptocardii</taxon>
        <taxon>Amphioxiformes</taxon>
        <taxon>Branchiostomatidae</taxon>
        <taxon>Branchiostoma</taxon>
    </lineage>
</organism>
<dbReference type="EC" id="3.1.1.4" evidence="1"/>
<evidence type="ECO:0000256" key="7">
    <source>
        <dbReference type="PROSITE-ProRule" id="PRU00023"/>
    </source>
</evidence>
<feature type="active site" description="Proton acceptor" evidence="8">
    <location>
        <position position="669"/>
    </location>
</feature>
<dbReference type="PROSITE" id="PS50088">
    <property type="entry name" value="ANK_REPEAT"/>
    <property type="match status" value="4"/>
</dbReference>
<keyword evidence="8" id="KW-0442">Lipid degradation</keyword>
<evidence type="ECO:0000256" key="4">
    <source>
        <dbReference type="ARBA" id="ARBA00023043"/>
    </source>
</evidence>
<dbReference type="GO" id="GO:0005739">
    <property type="term" value="C:mitochondrion"/>
    <property type="evidence" value="ECO:0007669"/>
    <property type="project" value="TreeGrafter"/>
</dbReference>
<dbReference type="Pfam" id="PF01734">
    <property type="entry name" value="Patatin"/>
    <property type="match status" value="1"/>
</dbReference>
<evidence type="ECO:0000256" key="3">
    <source>
        <dbReference type="ARBA" id="ARBA00022801"/>
    </source>
</evidence>
<gene>
    <name evidence="10" type="primary">PLA2G6</name>
    <name evidence="10" type="ORF">BLAG_LOCUS25313</name>
</gene>
<keyword evidence="4 7" id="KW-0040">ANK repeat</keyword>
<dbReference type="InterPro" id="IPR047148">
    <property type="entry name" value="PLPL9"/>
</dbReference>
<sequence>MSFFKDAVKGFVSNLVSDMPLLGTPYSIREVDTKNYGKYGIMKREDCLTLYRDERGQSFEAVLHNTGMSVQAYRVFRLPSEQEGVKTFQLYTQKLLPFYQYSKSVYSVTKLQNLNDLVQKHPSWSAAHLAVHLGMIECLKHSVVAGALNMVEEENGRTPLHLACLAGNLACIRELMHCNVQVEKADKEGNTAFHFAAQCNPEVLEMLCSTRSPAVSALNQAGESPLHVACRYNQPKCVQILLNVGANVLLMGAKGYPIHSAMEANSMECLEVLLEKDPRQVHTVDPQSGLTALHWARTPECIQLLLSKGARLEAVSTTGLTPLHYMVKEKLFTCVLAIMIANAEVNAKDQEGNSPLHLAVQTLLDKKTTEKDTSEEVESGDIIRVLVVFGADLNAKNIKGETPRHIAAQSGTGNKDIIVGMLHMVGAERCDASMTGCKDGCQHGRGFDGLPSPVAAALEKTHNRSMDDILSLAVGASAIAAGYDQMDGPTTPSKYDKVLCLDGGGIRGLVLTQLLVAIEQFTGHPILDLFDWIGGTSTGGILALAIAHGKTARYCRCLYFRLKNEVFKGSRPYSSDALEGFLKEEYGENTKMTDVTHPKVIVTGVMGDRNPACLHLFRNYSPPDLPKHPENTKCIFQPVTLPSEQLVWRAARSSGAAPSYFRPMGRFLDGGLIANNPTLDVLTEIHEYNTSLRLKGSPEEARKLAVMVSLGTGRVPTVEVKSVDFFRPSGVFEAAKSLMGLKELGKMFVDLATDSDGRMVDRSRAWCEMIGLPFFRFNPPLSDELQLDETSDEHLIKMLWDTQVYINQKKDRFEKLAKILLGY</sequence>
<reference evidence="10" key="1">
    <citation type="submission" date="2022-01" db="EMBL/GenBank/DDBJ databases">
        <authorList>
            <person name="Braso-Vives M."/>
        </authorList>
    </citation>
    <scope>NUCLEOTIDE SEQUENCE</scope>
</reference>
<dbReference type="PROSITE" id="PS50297">
    <property type="entry name" value="ANK_REP_REGION"/>
    <property type="match status" value="2"/>
</dbReference>
<dbReference type="PANTHER" id="PTHR24139">
    <property type="entry name" value="CALCIUM-INDEPENDENT PHOSPHOLIPASE A2"/>
    <property type="match status" value="1"/>
</dbReference>
<keyword evidence="2" id="KW-0677">Repeat</keyword>
<keyword evidence="5 8" id="KW-0443">Lipid metabolism</keyword>
<evidence type="ECO:0000313" key="11">
    <source>
        <dbReference type="Proteomes" id="UP000838412"/>
    </source>
</evidence>
<feature type="short sequence motif" description="GXSXG" evidence="8">
    <location>
        <begin position="535"/>
        <end position="539"/>
    </location>
</feature>
<dbReference type="OrthoDB" id="10021675at2759"/>
<feature type="short sequence motif" description="DGA/G" evidence="8">
    <location>
        <begin position="669"/>
        <end position="671"/>
    </location>
</feature>
<dbReference type="AlphaFoldDB" id="A0A8K0AF99"/>
<evidence type="ECO:0000256" key="8">
    <source>
        <dbReference type="PROSITE-ProRule" id="PRU01161"/>
    </source>
</evidence>
<evidence type="ECO:0000256" key="6">
    <source>
        <dbReference type="ARBA" id="ARBA00023422"/>
    </source>
</evidence>
<dbReference type="SMART" id="SM00248">
    <property type="entry name" value="ANK"/>
    <property type="match status" value="8"/>
</dbReference>
<dbReference type="PROSITE" id="PS51635">
    <property type="entry name" value="PNPLA"/>
    <property type="match status" value="1"/>
</dbReference>
<dbReference type="GO" id="GO:0047499">
    <property type="term" value="F:calcium-independent phospholipase A2 activity"/>
    <property type="evidence" value="ECO:0007669"/>
    <property type="project" value="InterPro"/>
</dbReference>
<dbReference type="Pfam" id="PF12796">
    <property type="entry name" value="Ank_2"/>
    <property type="match status" value="2"/>
</dbReference>
<feature type="active site" description="Nucleophile" evidence="8">
    <location>
        <position position="537"/>
    </location>
</feature>
<dbReference type="Gene3D" id="1.25.40.20">
    <property type="entry name" value="Ankyrin repeat-containing domain"/>
    <property type="match status" value="1"/>
</dbReference>
<dbReference type="GO" id="GO:0052816">
    <property type="term" value="F:long-chain fatty acyl-CoA hydrolase activity"/>
    <property type="evidence" value="ECO:0007669"/>
    <property type="project" value="TreeGrafter"/>
</dbReference>
<dbReference type="SUPFAM" id="SSF52151">
    <property type="entry name" value="FabD/lysophospholipase-like"/>
    <property type="match status" value="1"/>
</dbReference>
<name>A0A8K0AF99_BRALA</name>
<dbReference type="PRINTS" id="PR01415">
    <property type="entry name" value="ANKYRIN"/>
</dbReference>
<accession>A0A8K0AF99</accession>
<dbReference type="CDD" id="cd07212">
    <property type="entry name" value="Pat_PNPLA9"/>
    <property type="match status" value="1"/>
</dbReference>
<feature type="domain" description="PNPLA" evidence="9">
    <location>
        <begin position="499"/>
        <end position="682"/>
    </location>
</feature>
<dbReference type="GO" id="GO:2000304">
    <property type="term" value="P:positive regulation of ceramide biosynthetic process"/>
    <property type="evidence" value="ECO:0007669"/>
    <property type="project" value="TreeGrafter"/>
</dbReference>
<feature type="short sequence motif" description="GXGXXG" evidence="8">
    <location>
        <begin position="503"/>
        <end position="508"/>
    </location>
</feature>
<dbReference type="InterPro" id="IPR002641">
    <property type="entry name" value="PNPLA_dom"/>
</dbReference>
<protein>
    <recommendedName>
        <fullName evidence="1">phospholipase A2</fullName>
        <ecNumber evidence="1">3.1.1.4</ecNumber>
    </recommendedName>
</protein>
<dbReference type="EMBL" id="OV696694">
    <property type="protein sequence ID" value="CAH1274218.1"/>
    <property type="molecule type" value="Genomic_DNA"/>
</dbReference>
<keyword evidence="11" id="KW-1185">Reference proteome</keyword>
<dbReference type="PANTHER" id="PTHR24139:SF34">
    <property type="entry name" value="85_88 KDA CALCIUM-INDEPENDENT PHOSPHOLIPASE A2"/>
    <property type="match status" value="1"/>
</dbReference>
<feature type="repeat" description="ANK" evidence="7">
    <location>
        <begin position="351"/>
        <end position="398"/>
    </location>
</feature>
<evidence type="ECO:0000256" key="2">
    <source>
        <dbReference type="ARBA" id="ARBA00022737"/>
    </source>
</evidence>
<dbReference type="InterPro" id="IPR016035">
    <property type="entry name" value="Acyl_Trfase/lysoPLipase"/>
</dbReference>
<dbReference type="InterPro" id="IPR002110">
    <property type="entry name" value="Ankyrin_rpt"/>
</dbReference>